<dbReference type="PANTHER" id="PTHR38591">
    <property type="entry name" value="HYDROLASE"/>
    <property type="match status" value="1"/>
</dbReference>
<accession>A0ABQ0JL31</accession>
<organism evidence="2 3">
    <name type="scientific">Vibrio variabilis</name>
    <dbReference type="NCBI Taxonomy" id="990271"/>
    <lineage>
        <taxon>Bacteria</taxon>
        <taxon>Pseudomonadati</taxon>
        <taxon>Pseudomonadota</taxon>
        <taxon>Gammaproteobacteria</taxon>
        <taxon>Vibrionales</taxon>
        <taxon>Vibrionaceae</taxon>
        <taxon>Vibrio</taxon>
    </lineage>
</organism>
<dbReference type="Pfam" id="PF07143">
    <property type="entry name" value="CrtC"/>
    <property type="match status" value="1"/>
</dbReference>
<name>A0ABQ0JL31_9VIBR</name>
<reference evidence="3" key="2">
    <citation type="submission" date="2014-09" db="EMBL/GenBank/DDBJ databases">
        <authorList>
            <consortium name="NBRP consortium"/>
            <person name="Sawabe T."/>
            <person name="Meirelles P."/>
            <person name="Nakanishi M."/>
            <person name="Sayaka M."/>
            <person name="Hattori M."/>
            <person name="Ohkuma M."/>
        </authorList>
    </citation>
    <scope>NUCLEOTIDE SEQUENCE [LARGE SCALE GENOMIC DNA]</scope>
    <source>
        <strain evidence="3">JCM 19239</strain>
    </source>
</reference>
<gene>
    <name evidence="2" type="ORF">JCM19239_6560</name>
</gene>
<dbReference type="InterPro" id="IPR010791">
    <property type="entry name" value="AttH_dom"/>
</dbReference>
<dbReference type="Gene3D" id="2.40.370.10">
    <property type="entry name" value="AttH-like domain"/>
    <property type="match status" value="2"/>
</dbReference>
<dbReference type="SUPFAM" id="SSF159245">
    <property type="entry name" value="AttH-like"/>
    <property type="match status" value="1"/>
</dbReference>
<dbReference type="Proteomes" id="UP000029223">
    <property type="component" value="Unassembled WGS sequence"/>
</dbReference>
<dbReference type="InterPro" id="IPR023374">
    <property type="entry name" value="AttH-like_dom_sf"/>
</dbReference>
<comment type="caution">
    <text evidence="2">The sequence shown here is derived from an EMBL/GenBank/DDBJ whole genome shotgun (WGS) entry which is preliminary data.</text>
</comment>
<reference evidence="3" key="1">
    <citation type="submission" date="2014-09" db="EMBL/GenBank/DDBJ databases">
        <title>Vibrio variabilis JCM 19239. (C206) whole genome shotgun sequence.</title>
        <authorList>
            <person name="Sawabe T."/>
            <person name="Meirelles P."/>
            <person name="Nakanishi M."/>
            <person name="Sayaka M."/>
            <person name="Hattori M."/>
            <person name="Ohkuma M."/>
        </authorList>
    </citation>
    <scope>NUCLEOTIDE SEQUENCE [LARGE SCALE GENOMIC DNA]</scope>
    <source>
        <strain evidence="3">JCM 19239</strain>
    </source>
</reference>
<evidence type="ECO:0000313" key="2">
    <source>
        <dbReference type="EMBL" id="GAL29468.1"/>
    </source>
</evidence>
<evidence type="ECO:0000259" key="1">
    <source>
        <dbReference type="Pfam" id="PF07143"/>
    </source>
</evidence>
<dbReference type="EMBL" id="BBMS01000065">
    <property type="protein sequence ID" value="GAL29468.1"/>
    <property type="molecule type" value="Genomic_DNA"/>
</dbReference>
<keyword evidence="3" id="KW-1185">Reference proteome</keyword>
<dbReference type="Pfam" id="PF17186">
    <property type="entry name" value="Lipocalin_9"/>
    <property type="match status" value="1"/>
</dbReference>
<sequence>MSRMQKLIFACLLIVVVAGTVIWLAKPENNRIKVTKTSQINAIFGSPGKKVFEPVLPDREVTLPRDFRFHPEFQHEWWQVVAQLEDEAGQTYWLRLRFFRYASDDRVATGWQDPQIYISNVVLNSHLGMFTDQRIARGGIGQAGGLSRPFRVWIDDWSWRSLSSEPLPGNLKVATEEFAINLQLTAAGNYAVLGDKGYQIKHDLLPRASYVIETPFVRTLGSLSLADGRLLKVKGRAWLSKEWGSELVGANYVGEDNFILWLDDAKALMVSRYRYKDNMPYTSAAIVDRKGNVTNIPTDDIALKALGYTEFESGVRVPLSWSLRIPSQGIDLVVKARKRDNWVNFVVPQWQGAAMANGSHRLKDSCN</sequence>
<evidence type="ECO:0000313" key="3">
    <source>
        <dbReference type="Proteomes" id="UP000029223"/>
    </source>
</evidence>
<protein>
    <submittedName>
        <fullName evidence="2">AttH component of AttEFGH ABC transport system</fullName>
    </submittedName>
</protein>
<proteinExistence type="predicted"/>
<feature type="domain" description="AttH" evidence="1">
    <location>
        <begin position="75"/>
        <end position="245"/>
    </location>
</feature>
<dbReference type="PANTHER" id="PTHR38591:SF1">
    <property type="entry name" value="BLL1000 PROTEIN"/>
    <property type="match status" value="1"/>
</dbReference>